<feature type="domain" description="CBS" evidence="12">
    <location>
        <begin position="209"/>
        <end position="271"/>
    </location>
</feature>
<keyword evidence="5" id="KW-0677">Repeat</keyword>
<keyword evidence="7 9" id="KW-0129">CBS domain</keyword>
<keyword evidence="6 10" id="KW-1133">Transmembrane helix</keyword>
<feature type="transmembrane region" description="Helical" evidence="11">
    <location>
        <begin position="6"/>
        <end position="26"/>
    </location>
</feature>
<gene>
    <name evidence="14" type="ORF">EVB00_03260</name>
</gene>
<evidence type="ECO:0000256" key="2">
    <source>
        <dbReference type="ARBA" id="ARBA00006337"/>
    </source>
</evidence>
<dbReference type="Proteomes" id="UP000318359">
    <property type="component" value="Unassembled WGS sequence"/>
</dbReference>
<dbReference type="SMART" id="SM01091">
    <property type="entry name" value="CorC_HlyC"/>
    <property type="match status" value="1"/>
</dbReference>
<dbReference type="InterPro" id="IPR005170">
    <property type="entry name" value="Transptr-assoc_dom"/>
</dbReference>
<keyword evidence="4 10" id="KW-0812">Transmembrane</keyword>
<dbReference type="PANTHER" id="PTHR22777:SF32">
    <property type="entry name" value="UPF0053 INNER MEMBRANE PROTEIN YFJD"/>
    <property type="match status" value="1"/>
</dbReference>
<organism evidence="14 15">
    <name type="scientific">SAR86 cluster bacterium</name>
    <dbReference type="NCBI Taxonomy" id="2030880"/>
    <lineage>
        <taxon>Bacteria</taxon>
        <taxon>Pseudomonadati</taxon>
        <taxon>Pseudomonadota</taxon>
        <taxon>Gammaproteobacteria</taxon>
        <taxon>SAR86 cluster</taxon>
    </lineage>
</organism>
<evidence type="ECO:0000313" key="14">
    <source>
        <dbReference type="EMBL" id="RZO16239.1"/>
    </source>
</evidence>
<comment type="caution">
    <text evidence="14">The sequence shown here is derived from an EMBL/GenBank/DDBJ whole genome shotgun (WGS) entry which is preliminary data.</text>
</comment>
<dbReference type="InterPro" id="IPR002550">
    <property type="entry name" value="CNNM"/>
</dbReference>
<evidence type="ECO:0000259" key="12">
    <source>
        <dbReference type="PROSITE" id="PS51371"/>
    </source>
</evidence>
<evidence type="ECO:0000256" key="7">
    <source>
        <dbReference type="ARBA" id="ARBA00023122"/>
    </source>
</evidence>
<dbReference type="SUPFAM" id="SSF54631">
    <property type="entry name" value="CBS-domain pair"/>
    <property type="match status" value="1"/>
</dbReference>
<dbReference type="AlphaFoldDB" id="A0A520M540"/>
<evidence type="ECO:0000256" key="1">
    <source>
        <dbReference type="ARBA" id="ARBA00004651"/>
    </source>
</evidence>
<dbReference type="GO" id="GO:0050660">
    <property type="term" value="F:flavin adenine dinucleotide binding"/>
    <property type="evidence" value="ECO:0007669"/>
    <property type="project" value="InterPro"/>
</dbReference>
<feature type="domain" description="CBS" evidence="12">
    <location>
        <begin position="274"/>
        <end position="332"/>
    </location>
</feature>
<dbReference type="CDD" id="cd04590">
    <property type="entry name" value="CBS_pair_CorC_HlyC_assoc"/>
    <property type="match status" value="1"/>
</dbReference>
<dbReference type="Pfam" id="PF01595">
    <property type="entry name" value="CNNM"/>
    <property type="match status" value="1"/>
</dbReference>
<accession>A0A520M540</accession>
<dbReference type="InterPro" id="IPR016169">
    <property type="entry name" value="FAD-bd_PCMH_sub2"/>
</dbReference>
<evidence type="ECO:0000256" key="6">
    <source>
        <dbReference type="ARBA" id="ARBA00022989"/>
    </source>
</evidence>
<protein>
    <submittedName>
        <fullName evidence="14">DUF21 domain-containing protein</fullName>
    </submittedName>
</protein>
<dbReference type="Pfam" id="PF00571">
    <property type="entry name" value="CBS"/>
    <property type="match status" value="2"/>
</dbReference>
<feature type="transmembrane region" description="Helical" evidence="11">
    <location>
        <begin position="93"/>
        <end position="109"/>
    </location>
</feature>
<keyword evidence="8 10" id="KW-0472">Membrane</keyword>
<evidence type="ECO:0000313" key="15">
    <source>
        <dbReference type="Proteomes" id="UP000318359"/>
    </source>
</evidence>
<dbReference type="SUPFAM" id="SSF56176">
    <property type="entry name" value="FAD-binding/transporter-associated domain-like"/>
    <property type="match status" value="1"/>
</dbReference>
<evidence type="ECO:0000259" key="13">
    <source>
        <dbReference type="PROSITE" id="PS51846"/>
    </source>
</evidence>
<evidence type="ECO:0000256" key="3">
    <source>
        <dbReference type="ARBA" id="ARBA00022475"/>
    </source>
</evidence>
<dbReference type="InterPro" id="IPR046342">
    <property type="entry name" value="CBS_dom_sf"/>
</dbReference>
<sequence length="417" mass="46643">MLEDPSLLFLLIVLILLLILSGFFSGSETGMMASNKVKLKNISKKGDKSAKRALELLKRPDKLLSAILVGNNFANILASAIVTILMIDFFNGSVLLGSILLTIVVLIFSEITPKTIAAIKPEKFALRSSGLLKVFSMIFSPLILIVNAVSSRILKMIKLDIKNSRDNDNLNTQELRTLLEESGDLIPYHFKEMLSSILGMEELVVEDIMIPTSEVIGINANDSVENAKNIIESSSYSLLPVYKESIDGIIGVLHLKDSHSFLNLLKGGKDLKSVLIDTYFVSQSTTLINQLNEFQKSDINIGMVVDEYGEIEGLITPEDIFVEIVGRFGNERIEFEKEFIKKKDGSIITDGFCKIRDLNKYSEWSIPEINSKTINGLLTEYLDQIPQANLCVEINEYRFEIIKIEENLITQVKIQKV</sequence>
<dbReference type="Gene3D" id="3.10.580.10">
    <property type="entry name" value="CBS-domain"/>
    <property type="match status" value="1"/>
</dbReference>
<dbReference type="PANTHER" id="PTHR22777">
    <property type="entry name" value="HEMOLYSIN-RELATED"/>
    <property type="match status" value="1"/>
</dbReference>
<comment type="similarity">
    <text evidence="2">Belongs to the UPF0053 family.</text>
</comment>
<dbReference type="InterPro" id="IPR044751">
    <property type="entry name" value="Ion_transp-like_CBS"/>
</dbReference>
<feature type="transmembrane region" description="Helical" evidence="11">
    <location>
        <begin position="130"/>
        <end position="149"/>
    </location>
</feature>
<proteinExistence type="inferred from homology"/>
<evidence type="ECO:0000256" key="9">
    <source>
        <dbReference type="PROSITE-ProRule" id="PRU00703"/>
    </source>
</evidence>
<evidence type="ECO:0000256" key="5">
    <source>
        <dbReference type="ARBA" id="ARBA00022737"/>
    </source>
</evidence>
<dbReference type="Pfam" id="PF03471">
    <property type="entry name" value="CorC_HlyC"/>
    <property type="match status" value="1"/>
</dbReference>
<dbReference type="GO" id="GO:0005886">
    <property type="term" value="C:plasma membrane"/>
    <property type="evidence" value="ECO:0007669"/>
    <property type="project" value="UniProtKB-SubCell"/>
</dbReference>
<evidence type="ECO:0000256" key="4">
    <source>
        <dbReference type="ARBA" id="ARBA00022692"/>
    </source>
</evidence>
<dbReference type="InterPro" id="IPR000644">
    <property type="entry name" value="CBS_dom"/>
</dbReference>
<evidence type="ECO:0000256" key="11">
    <source>
        <dbReference type="SAM" id="Phobius"/>
    </source>
</evidence>
<evidence type="ECO:0000256" key="8">
    <source>
        <dbReference type="ARBA" id="ARBA00023136"/>
    </source>
</evidence>
<reference evidence="14 15" key="1">
    <citation type="submission" date="2019-02" db="EMBL/GenBank/DDBJ databases">
        <title>Prokaryotic population dynamics and viral predation in marine succession experiment using metagenomics: the confinement effect.</title>
        <authorList>
            <person name="Haro-Moreno J.M."/>
            <person name="Rodriguez-Valera F."/>
            <person name="Lopez-Perez M."/>
        </authorList>
    </citation>
    <scope>NUCLEOTIDE SEQUENCE [LARGE SCALE GENOMIC DNA]</scope>
    <source>
        <strain evidence="14">MED-G167</strain>
    </source>
</reference>
<dbReference type="PROSITE" id="PS51371">
    <property type="entry name" value="CBS"/>
    <property type="match status" value="2"/>
</dbReference>
<feature type="domain" description="CNNM transmembrane" evidence="13">
    <location>
        <begin position="3"/>
        <end position="202"/>
    </location>
</feature>
<name>A0A520M540_9GAMM</name>
<evidence type="ECO:0000256" key="10">
    <source>
        <dbReference type="PROSITE-ProRule" id="PRU01193"/>
    </source>
</evidence>
<dbReference type="Gene3D" id="3.30.465.10">
    <property type="match status" value="1"/>
</dbReference>
<dbReference type="EMBL" id="SHBM01000053">
    <property type="protein sequence ID" value="RZO16239.1"/>
    <property type="molecule type" value="Genomic_DNA"/>
</dbReference>
<dbReference type="InterPro" id="IPR036318">
    <property type="entry name" value="FAD-bd_PCMH-like_sf"/>
</dbReference>
<dbReference type="PROSITE" id="PS51846">
    <property type="entry name" value="CNNM"/>
    <property type="match status" value="1"/>
</dbReference>
<keyword evidence="3" id="KW-1003">Cell membrane</keyword>
<comment type="subcellular location">
    <subcellularLocation>
        <location evidence="1">Cell membrane</location>
        <topology evidence="1">Multi-pass membrane protein</topology>
    </subcellularLocation>
</comment>
<feature type="transmembrane region" description="Helical" evidence="11">
    <location>
        <begin position="63"/>
        <end position="87"/>
    </location>
</feature>